<sequence>MHSRADLRAVREGRERERDCPAECWWYGFDGCFPSWFGSFDFDTPVCIRAVYVWYDYYVVSLPWLSIYILCFV</sequence>
<name>A0A9P4JP71_9PLEO</name>
<keyword evidence="2" id="KW-1185">Reference proteome</keyword>
<gene>
    <name evidence="1" type="ORF">GQ43DRAFT_19384</name>
</gene>
<evidence type="ECO:0000313" key="2">
    <source>
        <dbReference type="Proteomes" id="UP000799536"/>
    </source>
</evidence>
<evidence type="ECO:0000313" key="1">
    <source>
        <dbReference type="EMBL" id="KAF2201854.1"/>
    </source>
</evidence>
<accession>A0A9P4JP71</accession>
<proteinExistence type="predicted"/>
<organism evidence="1 2">
    <name type="scientific">Delitschia confertaspora ATCC 74209</name>
    <dbReference type="NCBI Taxonomy" id="1513339"/>
    <lineage>
        <taxon>Eukaryota</taxon>
        <taxon>Fungi</taxon>
        <taxon>Dikarya</taxon>
        <taxon>Ascomycota</taxon>
        <taxon>Pezizomycotina</taxon>
        <taxon>Dothideomycetes</taxon>
        <taxon>Pleosporomycetidae</taxon>
        <taxon>Pleosporales</taxon>
        <taxon>Delitschiaceae</taxon>
        <taxon>Delitschia</taxon>
    </lineage>
</organism>
<dbReference type="EMBL" id="ML993959">
    <property type="protein sequence ID" value="KAF2201854.1"/>
    <property type="molecule type" value="Genomic_DNA"/>
</dbReference>
<protein>
    <submittedName>
        <fullName evidence="1">Uncharacterized protein</fullName>
    </submittedName>
</protein>
<dbReference type="AlphaFoldDB" id="A0A9P4JP71"/>
<dbReference type="Proteomes" id="UP000799536">
    <property type="component" value="Unassembled WGS sequence"/>
</dbReference>
<reference evidence="1" key="1">
    <citation type="journal article" date="2020" name="Stud. Mycol.">
        <title>101 Dothideomycetes genomes: a test case for predicting lifestyles and emergence of pathogens.</title>
        <authorList>
            <person name="Haridas S."/>
            <person name="Albert R."/>
            <person name="Binder M."/>
            <person name="Bloem J."/>
            <person name="Labutti K."/>
            <person name="Salamov A."/>
            <person name="Andreopoulos B."/>
            <person name="Baker S."/>
            <person name="Barry K."/>
            <person name="Bills G."/>
            <person name="Bluhm B."/>
            <person name="Cannon C."/>
            <person name="Castanera R."/>
            <person name="Culley D."/>
            <person name="Daum C."/>
            <person name="Ezra D."/>
            <person name="Gonzalez J."/>
            <person name="Henrissat B."/>
            <person name="Kuo A."/>
            <person name="Liang C."/>
            <person name="Lipzen A."/>
            <person name="Lutzoni F."/>
            <person name="Magnuson J."/>
            <person name="Mondo S."/>
            <person name="Nolan M."/>
            <person name="Ohm R."/>
            <person name="Pangilinan J."/>
            <person name="Park H.-J."/>
            <person name="Ramirez L."/>
            <person name="Alfaro M."/>
            <person name="Sun H."/>
            <person name="Tritt A."/>
            <person name="Yoshinaga Y."/>
            <person name="Zwiers L.-H."/>
            <person name="Turgeon B."/>
            <person name="Goodwin S."/>
            <person name="Spatafora J."/>
            <person name="Crous P."/>
            <person name="Grigoriev I."/>
        </authorList>
    </citation>
    <scope>NUCLEOTIDE SEQUENCE</scope>
    <source>
        <strain evidence="1">ATCC 74209</strain>
    </source>
</reference>
<comment type="caution">
    <text evidence="1">The sequence shown here is derived from an EMBL/GenBank/DDBJ whole genome shotgun (WGS) entry which is preliminary data.</text>
</comment>